<protein>
    <recommendedName>
        <fullName evidence="10">Origin recognition complex subunit 6</fullName>
    </recommendedName>
</protein>
<dbReference type="EMBL" id="UYJE01006533">
    <property type="protein sequence ID" value="VDI46756.1"/>
    <property type="molecule type" value="Genomic_DNA"/>
</dbReference>
<reference evidence="13" key="1">
    <citation type="submission" date="2018-11" db="EMBL/GenBank/DDBJ databases">
        <authorList>
            <person name="Alioto T."/>
            <person name="Alioto T."/>
        </authorList>
    </citation>
    <scope>NUCLEOTIDE SEQUENCE</scope>
</reference>
<dbReference type="GO" id="GO:0005664">
    <property type="term" value="C:nuclear origin of replication recognition complex"/>
    <property type="evidence" value="ECO:0007669"/>
    <property type="project" value="InterPro"/>
</dbReference>
<dbReference type="GO" id="GO:0006270">
    <property type="term" value="P:DNA replication initiation"/>
    <property type="evidence" value="ECO:0007669"/>
    <property type="project" value="TreeGrafter"/>
</dbReference>
<feature type="domain" description="ORC6 first cyclin-like" evidence="11">
    <location>
        <begin position="7"/>
        <end position="95"/>
    </location>
</feature>
<dbReference type="CDD" id="cd11583">
    <property type="entry name" value="Orc6_mid"/>
    <property type="match status" value="1"/>
</dbReference>
<evidence type="ECO:0000256" key="8">
    <source>
        <dbReference type="ARBA" id="ARBA00023242"/>
    </source>
</evidence>
<dbReference type="PANTHER" id="PTHR13394:SF0">
    <property type="entry name" value="ORIGIN RECOGNITION COMPLEX SUBUNIT 6"/>
    <property type="match status" value="1"/>
</dbReference>
<dbReference type="Pfam" id="PF05460">
    <property type="entry name" value="ORC6"/>
    <property type="match status" value="1"/>
</dbReference>
<evidence type="ECO:0000259" key="12">
    <source>
        <dbReference type="Pfam" id="PF21913"/>
    </source>
</evidence>
<dbReference type="InterPro" id="IPR020529">
    <property type="entry name" value="ORC6_met/pln"/>
</dbReference>
<evidence type="ECO:0000313" key="14">
    <source>
        <dbReference type="Proteomes" id="UP000596742"/>
    </source>
</evidence>
<keyword evidence="5" id="KW-0235">DNA replication</keyword>
<dbReference type="FunFam" id="1.10.472.10:FF:000054">
    <property type="entry name" value="origin recognition complex subunit 6"/>
    <property type="match status" value="1"/>
</dbReference>
<keyword evidence="14" id="KW-1185">Reference proteome</keyword>
<dbReference type="OrthoDB" id="5552484at2759"/>
<accession>A0A8B6FCG8</accession>
<sequence>MSKNAVKSVAQNLGVTSQSIIRKAEELLQLVDIRVGSQSLTVLNLTGSCCVVMCIDLAATGSGQPVNKGEALRLSGVNKKIYRNGLKTLESMLGLEEQTTIRDLAIKFGCTGAADLACQVLQSYEKSFSGADMDFSGSLFMASSLCAACRVLKIKVDRTKLIEICSIKRSTFDKLTTDLEKIATKLIGNKKVVQEKKKNTIVDDIERLSQDEVSTPKKQKEEEEQNIKTDYEQWKKQILENARIAIKDGK</sequence>
<evidence type="ECO:0000313" key="13">
    <source>
        <dbReference type="EMBL" id="VDI46756.1"/>
    </source>
</evidence>
<comment type="caution">
    <text evidence="13">The sequence shown here is derived from an EMBL/GenBank/DDBJ whole genome shotgun (WGS) entry which is preliminary data.</text>
</comment>
<evidence type="ECO:0000256" key="5">
    <source>
        <dbReference type="ARBA" id="ARBA00022705"/>
    </source>
</evidence>
<dbReference type="InterPro" id="IPR008721">
    <property type="entry name" value="ORC6_cyclin_first"/>
</dbReference>
<evidence type="ECO:0000256" key="3">
    <source>
        <dbReference type="ARBA" id="ARBA00022499"/>
    </source>
</evidence>
<proteinExistence type="inferred from homology"/>
<name>A0A8B6FCG8_MYTGA</name>
<comment type="subunit">
    <text evidence="9">Component of ORC, a complex composed of at least 6 subunits: ORC1, ORC2, ORC3, ORC4, ORC5 and ORC6. ORC is regulated in a cell-cycle dependent manner. It is sequentially assembled at the exit from anaphase of mitosis and disassembled as cells enter S phase. Interacts with DBF4.</text>
</comment>
<evidence type="ECO:0000256" key="2">
    <source>
        <dbReference type="ARBA" id="ARBA00010840"/>
    </source>
</evidence>
<evidence type="ECO:0000256" key="4">
    <source>
        <dbReference type="ARBA" id="ARBA00022553"/>
    </source>
</evidence>
<comment type="subcellular location">
    <subcellularLocation>
        <location evidence="1">Nucleus</location>
    </subcellularLocation>
</comment>
<dbReference type="AlphaFoldDB" id="A0A8B6FCG8"/>
<keyword evidence="6" id="KW-0832">Ubl conjugation</keyword>
<comment type="similarity">
    <text evidence="2">Belongs to the ORC6 family.</text>
</comment>
<evidence type="ECO:0000256" key="1">
    <source>
        <dbReference type="ARBA" id="ARBA00004123"/>
    </source>
</evidence>
<keyword evidence="3" id="KW-1017">Isopeptide bond</keyword>
<keyword evidence="8" id="KW-0539">Nucleus</keyword>
<dbReference type="InterPro" id="IPR054113">
    <property type="entry name" value="ORC6_cyclin-like_2nd"/>
</dbReference>
<feature type="domain" description="ORC6 second cyclin-like" evidence="12">
    <location>
        <begin position="100"/>
        <end position="182"/>
    </location>
</feature>
<dbReference type="Gene3D" id="1.10.472.10">
    <property type="entry name" value="Cyclin-like"/>
    <property type="match status" value="1"/>
</dbReference>
<evidence type="ECO:0000259" key="11">
    <source>
        <dbReference type="Pfam" id="PF05460"/>
    </source>
</evidence>
<keyword evidence="7" id="KW-0238">DNA-binding</keyword>
<organism evidence="13 14">
    <name type="scientific">Mytilus galloprovincialis</name>
    <name type="common">Mediterranean mussel</name>
    <dbReference type="NCBI Taxonomy" id="29158"/>
    <lineage>
        <taxon>Eukaryota</taxon>
        <taxon>Metazoa</taxon>
        <taxon>Spiralia</taxon>
        <taxon>Lophotrochozoa</taxon>
        <taxon>Mollusca</taxon>
        <taxon>Bivalvia</taxon>
        <taxon>Autobranchia</taxon>
        <taxon>Pteriomorphia</taxon>
        <taxon>Mytilida</taxon>
        <taxon>Mytiloidea</taxon>
        <taxon>Mytilidae</taxon>
        <taxon>Mytilinae</taxon>
        <taxon>Mytilus</taxon>
    </lineage>
</organism>
<evidence type="ECO:0000256" key="7">
    <source>
        <dbReference type="ARBA" id="ARBA00023125"/>
    </source>
</evidence>
<evidence type="ECO:0000256" key="6">
    <source>
        <dbReference type="ARBA" id="ARBA00022843"/>
    </source>
</evidence>
<keyword evidence="4" id="KW-0597">Phosphoprotein</keyword>
<dbReference type="Proteomes" id="UP000596742">
    <property type="component" value="Unassembled WGS sequence"/>
</dbReference>
<evidence type="ECO:0000256" key="10">
    <source>
        <dbReference type="ARBA" id="ARBA00069654"/>
    </source>
</evidence>
<evidence type="ECO:0000256" key="9">
    <source>
        <dbReference type="ARBA" id="ARBA00062917"/>
    </source>
</evidence>
<dbReference type="GO" id="GO:0003677">
    <property type="term" value="F:DNA binding"/>
    <property type="evidence" value="ECO:0007669"/>
    <property type="project" value="UniProtKB-KW"/>
</dbReference>
<dbReference type="PANTHER" id="PTHR13394">
    <property type="entry name" value="ORIGIN RECOGNITION COMPLEX SUBUNIT 6"/>
    <property type="match status" value="1"/>
</dbReference>
<gene>
    <name evidence="13" type="ORF">MGAL_10B021735</name>
</gene>
<dbReference type="Pfam" id="PF21913">
    <property type="entry name" value="ORC6_2nd"/>
    <property type="match status" value="1"/>
</dbReference>